<organism evidence="3 4">
    <name type="scientific">Roseiflexus castenholzii (strain DSM 13941 / HLO8)</name>
    <dbReference type="NCBI Taxonomy" id="383372"/>
    <lineage>
        <taxon>Bacteria</taxon>
        <taxon>Bacillati</taxon>
        <taxon>Chloroflexota</taxon>
        <taxon>Chloroflexia</taxon>
        <taxon>Chloroflexales</taxon>
        <taxon>Roseiflexineae</taxon>
        <taxon>Roseiflexaceae</taxon>
        <taxon>Roseiflexus</taxon>
    </lineage>
</organism>
<evidence type="ECO:0000313" key="3">
    <source>
        <dbReference type="EMBL" id="ABU59905.1"/>
    </source>
</evidence>
<accession>A7NQQ9</accession>
<protein>
    <submittedName>
        <fullName evidence="3">Short-chain dehydrogenase/reductase SDR</fullName>
    </submittedName>
</protein>
<dbReference type="Gene3D" id="3.40.50.720">
    <property type="entry name" value="NAD(P)-binding Rossmann-like Domain"/>
    <property type="match status" value="1"/>
</dbReference>
<dbReference type="RefSeq" id="WP_012122328.1">
    <property type="nucleotide sequence ID" value="NC_009767.1"/>
</dbReference>
<dbReference type="eggNOG" id="COG1028">
    <property type="taxonomic scope" value="Bacteria"/>
</dbReference>
<dbReference type="FunFam" id="3.40.50.720:FF:000084">
    <property type="entry name" value="Short-chain dehydrogenase reductase"/>
    <property type="match status" value="1"/>
</dbReference>
<dbReference type="PANTHER" id="PTHR43639:SF1">
    <property type="entry name" value="SHORT-CHAIN DEHYDROGENASE_REDUCTASE FAMILY PROTEIN"/>
    <property type="match status" value="1"/>
</dbReference>
<dbReference type="HOGENOM" id="CLU_010194_1_3_0"/>
<comment type="similarity">
    <text evidence="1">Belongs to the short-chain dehydrogenases/reductases (SDR) family.</text>
</comment>
<dbReference type="AlphaFoldDB" id="A7NQQ9"/>
<dbReference type="KEGG" id="rca:Rcas_3869"/>
<evidence type="ECO:0000313" key="4">
    <source>
        <dbReference type="Proteomes" id="UP000000263"/>
    </source>
</evidence>
<evidence type="ECO:0000256" key="2">
    <source>
        <dbReference type="ARBA" id="ARBA00023002"/>
    </source>
</evidence>
<dbReference type="Pfam" id="PF13561">
    <property type="entry name" value="adh_short_C2"/>
    <property type="match status" value="1"/>
</dbReference>
<gene>
    <name evidence="3" type="ordered locus">Rcas_3869</name>
</gene>
<dbReference type="OrthoDB" id="9790146at2"/>
<dbReference type="GO" id="GO:0016491">
    <property type="term" value="F:oxidoreductase activity"/>
    <property type="evidence" value="ECO:0007669"/>
    <property type="project" value="UniProtKB-KW"/>
</dbReference>
<dbReference type="PRINTS" id="PR00081">
    <property type="entry name" value="GDHRDH"/>
</dbReference>
<dbReference type="InterPro" id="IPR036291">
    <property type="entry name" value="NAD(P)-bd_dom_sf"/>
</dbReference>
<dbReference type="PRINTS" id="PR00080">
    <property type="entry name" value="SDRFAMILY"/>
</dbReference>
<dbReference type="SUPFAM" id="SSF51735">
    <property type="entry name" value="NAD(P)-binding Rossmann-fold domains"/>
    <property type="match status" value="1"/>
</dbReference>
<keyword evidence="2" id="KW-0560">Oxidoreductase</keyword>
<dbReference type="InterPro" id="IPR002347">
    <property type="entry name" value="SDR_fam"/>
</dbReference>
<evidence type="ECO:0000256" key="1">
    <source>
        <dbReference type="ARBA" id="ARBA00006484"/>
    </source>
</evidence>
<dbReference type="PANTHER" id="PTHR43639">
    <property type="entry name" value="OXIDOREDUCTASE, SHORT-CHAIN DEHYDROGENASE/REDUCTASE FAMILY (AFU_ORTHOLOGUE AFUA_5G02870)"/>
    <property type="match status" value="1"/>
</dbReference>
<sequence>MSLHGKAALVTGGARRLGRAIALALGRAGMRVAIHYHASASAAEEVLAELRATGASCIAIPGDLSRTADCERVVDEVLAQWGGLDLLVNNAGIWGPTPVGSVSEARWDELLNTNLRSMFFIAQRAADALRAASGSIVNIADVGVERPWRNHTPYLVSKGGVVALTRALAKDLAPEVRVNAIAPGPVLLPDDWSAEQAAQVARTTLLRRVGSPDDIAGAVLYLAQAGYVTGVTLPVDGGHLLH</sequence>
<dbReference type="EMBL" id="CP000804">
    <property type="protein sequence ID" value="ABU59905.1"/>
    <property type="molecule type" value="Genomic_DNA"/>
</dbReference>
<proteinExistence type="inferred from homology"/>
<reference evidence="3 4" key="1">
    <citation type="submission" date="2007-08" db="EMBL/GenBank/DDBJ databases">
        <title>Complete sequence of Roseiflexus castenholzii DSM 13941.</title>
        <authorList>
            <consortium name="US DOE Joint Genome Institute"/>
            <person name="Copeland A."/>
            <person name="Lucas S."/>
            <person name="Lapidus A."/>
            <person name="Barry K."/>
            <person name="Glavina del Rio T."/>
            <person name="Dalin E."/>
            <person name="Tice H."/>
            <person name="Pitluck S."/>
            <person name="Thompson L.S."/>
            <person name="Brettin T."/>
            <person name="Bruce D."/>
            <person name="Detter J.C."/>
            <person name="Han C."/>
            <person name="Tapia R."/>
            <person name="Schmutz J."/>
            <person name="Larimer F."/>
            <person name="Land M."/>
            <person name="Hauser L."/>
            <person name="Kyrpides N."/>
            <person name="Mikhailova N."/>
            <person name="Bryant D.A."/>
            <person name="Hanada S."/>
            <person name="Tsukatani Y."/>
            <person name="Richardson P."/>
        </authorList>
    </citation>
    <scope>NUCLEOTIDE SEQUENCE [LARGE SCALE GENOMIC DNA]</scope>
    <source>
        <strain evidence="4">DSM 13941 / HLO8</strain>
    </source>
</reference>
<dbReference type="STRING" id="383372.Rcas_3869"/>
<dbReference type="Proteomes" id="UP000000263">
    <property type="component" value="Chromosome"/>
</dbReference>
<keyword evidence="4" id="KW-1185">Reference proteome</keyword>
<name>A7NQQ9_ROSCS</name>